<dbReference type="GO" id="GO:0016020">
    <property type="term" value="C:membrane"/>
    <property type="evidence" value="ECO:0007669"/>
    <property type="project" value="InterPro"/>
</dbReference>
<organism evidence="8 9">
    <name type="scientific">Clostridium felsineum</name>
    <dbReference type="NCBI Taxonomy" id="36839"/>
    <lineage>
        <taxon>Bacteria</taxon>
        <taxon>Bacillati</taxon>
        <taxon>Bacillota</taxon>
        <taxon>Clostridia</taxon>
        <taxon>Eubacteriales</taxon>
        <taxon>Clostridiaceae</taxon>
        <taxon>Clostridium</taxon>
    </lineage>
</organism>
<comment type="domain">
    <text evidence="7">The HXXXXD motif is essential for acyltransferase activity and may constitute the binding site for the phosphate moiety of the glycerol-3-phosphate.</text>
</comment>
<evidence type="ECO:0000256" key="6">
    <source>
        <dbReference type="ARBA" id="ARBA00023315"/>
    </source>
</evidence>
<keyword evidence="6 7" id="KW-0012">Acyltransferase</keyword>
<keyword evidence="7" id="KW-1208">Phospholipid metabolism</keyword>
<evidence type="ECO:0000256" key="3">
    <source>
        <dbReference type="ARBA" id="ARBA00022516"/>
    </source>
</evidence>
<sequence>MRWIFLYIYFVFYMIRTMFFKIKLNKIKKTRTNEEYEAAVHNVIFNWAKTILKVIGIKVNVKGIENIPKDTCVFISNHQSNVDFLAIMGTIDKQIGFIAKKEILKIKVVSGWMRMMHCVFIDRNDIRKSLMAINEGVDNLKKGYSMAIFPEGTRSKSSNMSEFKKGSLKLATKANAIVVPIAIDGGYKLFEEVNGKLRSGVVNMSILEPINIAELDKEQKAKISEILHNRINSELNNIKMK</sequence>
<dbReference type="InterPro" id="IPR004552">
    <property type="entry name" value="AGP_acyltrans"/>
</dbReference>
<dbReference type="SMART" id="SM00563">
    <property type="entry name" value="PlsC"/>
    <property type="match status" value="1"/>
</dbReference>
<keyword evidence="7" id="KW-0594">Phospholipid biosynthesis</keyword>
<keyword evidence="3 7" id="KW-0444">Lipid biosynthesis</keyword>
<dbReference type="GO" id="GO:0006654">
    <property type="term" value="P:phosphatidic acid biosynthetic process"/>
    <property type="evidence" value="ECO:0007669"/>
    <property type="project" value="TreeGrafter"/>
</dbReference>
<dbReference type="InterPro" id="IPR002123">
    <property type="entry name" value="Plipid/glycerol_acylTrfase"/>
</dbReference>
<gene>
    <name evidence="8" type="ORF">CROST_015110</name>
</gene>
<dbReference type="NCBIfam" id="TIGR00530">
    <property type="entry name" value="AGP_acyltrn"/>
    <property type="match status" value="1"/>
</dbReference>
<accession>A0A1S8M2R1</accession>
<comment type="catalytic activity">
    <reaction evidence="7">
        <text>a 1-acyl-sn-glycero-3-phosphate + an acyl-CoA = a 1,2-diacyl-sn-glycero-3-phosphate + CoA</text>
        <dbReference type="Rhea" id="RHEA:19709"/>
        <dbReference type="ChEBI" id="CHEBI:57287"/>
        <dbReference type="ChEBI" id="CHEBI:57970"/>
        <dbReference type="ChEBI" id="CHEBI:58342"/>
        <dbReference type="ChEBI" id="CHEBI:58608"/>
        <dbReference type="EC" id="2.3.1.51"/>
    </reaction>
</comment>
<dbReference type="PANTHER" id="PTHR10434">
    <property type="entry name" value="1-ACYL-SN-GLYCEROL-3-PHOSPHATE ACYLTRANSFERASE"/>
    <property type="match status" value="1"/>
</dbReference>
<keyword evidence="9" id="KW-1185">Reference proteome</keyword>
<evidence type="ECO:0000256" key="5">
    <source>
        <dbReference type="ARBA" id="ARBA00023098"/>
    </source>
</evidence>
<proteinExistence type="inferred from homology"/>
<dbReference type="SUPFAM" id="SSF69593">
    <property type="entry name" value="Glycerol-3-phosphate (1)-acyltransferase"/>
    <property type="match status" value="1"/>
</dbReference>
<protein>
    <recommendedName>
        <fullName evidence="7">1-acyl-sn-glycerol-3-phosphate acyltransferase</fullName>
        <ecNumber evidence="7">2.3.1.51</ecNumber>
    </recommendedName>
</protein>
<dbReference type="CDD" id="cd07989">
    <property type="entry name" value="LPLAT_AGPAT-like"/>
    <property type="match status" value="1"/>
</dbReference>
<name>A0A1S8M2R1_9CLOT</name>
<evidence type="ECO:0000313" key="8">
    <source>
        <dbReference type="EMBL" id="URZ10796.1"/>
    </source>
</evidence>
<comment type="pathway">
    <text evidence="1">Lipid metabolism.</text>
</comment>
<dbReference type="Proteomes" id="UP000190951">
    <property type="component" value="Chromosome"/>
</dbReference>
<dbReference type="PANTHER" id="PTHR10434:SF64">
    <property type="entry name" value="1-ACYL-SN-GLYCEROL-3-PHOSPHATE ACYLTRANSFERASE-RELATED"/>
    <property type="match status" value="1"/>
</dbReference>
<evidence type="ECO:0000313" key="9">
    <source>
        <dbReference type="Proteomes" id="UP000190951"/>
    </source>
</evidence>
<dbReference type="AlphaFoldDB" id="A0A1S8M2R1"/>
<evidence type="ECO:0000256" key="7">
    <source>
        <dbReference type="RuleBase" id="RU361267"/>
    </source>
</evidence>
<dbReference type="EMBL" id="CP096983">
    <property type="protein sequence ID" value="URZ10796.1"/>
    <property type="molecule type" value="Genomic_DNA"/>
</dbReference>
<dbReference type="RefSeq" id="WP_077834378.1">
    <property type="nucleotide sequence ID" value="NZ_CP096983.1"/>
</dbReference>
<evidence type="ECO:0000256" key="1">
    <source>
        <dbReference type="ARBA" id="ARBA00005189"/>
    </source>
</evidence>
<dbReference type="STRING" id="84029.CROST_06500"/>
<dbReference type="KEGG" id="crw:CROST_015110"/>
<keyword evidence="5 7" id="KW-0443">Lipid metabolism</keyword>
<keyword evidence="4 7" id="KW-0808">Transferase</keyword>
<evidence type="ECO:0000256" key="2">
    <source>
        <dbReference type="ARBA" id="ARBA00008655"/>
    </source>
</evidence>
<dbReference type="GO" id="GO:0003841">
    <property type="term" value="F:1-acylglycerol-3-phosphate O-acyltransferase activity"/>
    <property type="evidence" value="ECO:0007669"/>
    <property type="project" value="UniProtKB-UniRule"/>
</dbReference>
<dbReference type="EC" id="2.3.1.51" evidence="7"/>
<comment type="similarity">
    <text evidence="2 7">Belongs to the 1-acyl-sn-glycerol-3-phosphate acyltransferase family.</text>
</comment>
<dbReference type="Pfam" id="PF01553">
    <property type="entry name" value="Acyltransferase"/>
    <property type="match status" value="1"/>
</dbReference>
<evidence type="ECO:0000256" key="4">
    <source>
        <dbReference type="ARBA" id="ARBA00022679"/>
    </source>
</evidence>
<reference evidence="8 9" key="1">
    <citation type="submission" date="2022-04" db="EMBL/GenBank/DDBJ databases">
        <title>Genome sequence of C. roseum typestrain.</title>
        <authorList>
            <person name="Poehlein A."/>
            <person name="Schoch T."/>
            <person name="Duerre P."/>
            <person name="Daniel R."/>
        </authorList>
    </citation>
    <scope>NUCLEOTIDE SEQUENCE [LARGE SCALE GENOMIC DNA]</scope>
    <source>
        <strain evidence="8 9">DSM 7320</strain>
    </source>
</reference>